<reference evidence="8 9" key="1">
    <citation type="journal article" date="2022" name="Nat. Plants">
        <title>Genomes of leafy and leafless Platanthera orchids illuminate the evolution of mycoheterotrophy.</title>
        <authorList>
            <person name="Li M.H."/>
            <person name="Liu K.W."/>
            <person name="Li Z."/>
            <person name="Lu H.C."/>
            <person name="Ye Q.L."/>
            <person name="Zhang D."/>
            <person name="Wang J.Y."/>
            <person name="Li Y.F."/>
            <person name="Zhong Z.M."/>
            <person name="Liu X."/>
            <person name="Yu X."/>
            <person name="Liu D.K."/>
            <person name="Tu X.D."/>
            <person name="Liu B."/>
            <person name="Hao Y."/>
            <person name="Liao X.Y."/>
            <person name="Jiang Y.T."/>
            <person name="Sun W.H."/>
            <person name="Chen J."/>
            <person name="Chen Y.Q."/>
            <person name="Ai Y."/>
            <person name="Zhai J.W."/>
            <person name="Wu S.S."/>
            <person name="Zhou Z."/>
            <person name="Hsiao Y.Y."/>
            <person name="Wu W.L."/>
            <person name="Chen Y.Y."/>
            <person name="Lin Y.F."/>
            <person name="Hsu J.L."/>
            <person name="Li C.Y."/>
            <person name="Wang Z.W."/>
            <person name="Zhao X."/>
            <person name="Zhong W.Y."/>
            <person name="Ma X.K."/>
            <person name="Ma L."/>
            <person name="Huang J."/>
            <person name="Chen G.Z."/>
            <person name="Huang M.Z."/>
            <person name="Huang L."/>
            <person name="Peng D.H."/>
            <person name="Luo Y.B."/>
            <person name="Zou S.Q."/>
            <person name="Chen S.P."/>
            <person name="Lan S."/>
            <person name="Tsai W.C."/>
            <person name="Van de Peer Y."/>
            <person name="Liu Z.J."/>
        </authorList>
    </citation>
    <scope>NUCLEOTIDE SEQUENCE [LARGE SCALE GENOMIC DNA]</scope>
    <source>
        <strain evidence="8">Lor287</strain>
    </source>
</reference>
<evidence type="ECO:0000256" key="3">
    <source>
        <dbReference type="ARBA" id="ARBA00022448"/>
    </source>
</evidence>
<evidence type="ECO:0000256" key="2">
    <source>
        <dbReference type="ARBA" id="ARBA00006213"/>
    </source>
</evidence>
<evidence type="ECO:0000256" key="1">
    <source>
        <dbReference type="ARBA" id="ARBA00004370"/>
    </source>
</evidence>
<dbReference type="GO" id="GO:0016020">
    <property type="term" value="C:membrane"/>
    <property type="evidence" value="ECO:0007669"/>
    <property type="project" value="UniProtKB-SubCell"/>
</dbReference>
<gene>
    <name evidence="8" type="primary">PUP1</name>
    <name evidence="8" type="ORF">KSP39_PZI017756</name>
</gene>
<keyword evidence="6 7" id="KW-0472">Membrane</keyword>
<comment type="subcellular location">
    <subcellularLocation>
        <location evidence="1">Membrane</location>
    </subcellularLocation>
</comment>
<dbReference type="GO" id="GO:0015211">
    <property type="term" value="F:purine nucleoside transmembrane transporter activity"/>
    <property type="evidence" value="ECO:0007669"/>
    <property type="project" value="InterPro"/>
</dbReference>
<evidence type="ECO:0000256" key="4">
    <source>
        <dbReference type="ARBA" id="ARBA00022692"/>
    </source>
</evidence>
<feature type="transmembrane region" description="Helical" evidence="7">
    <location>
        <begin position="74"/>
        <end position="93"/>
    </location>
</feature>
<feature type="transmembrane region" description="Helical" evidence="7">
    <location>
        <begin position="43"/>
        <end position="62"/>
    </location>
</feature>
<sequence>MNTAKRRKKRLLLFLHVVLLLVGGVGNPLILRAYFVYGGDRKWFSAFLQTAGFPLLVIPHIVSFFRRSNTGRRSLFSLTPSLFIYCTILGVITGISDYLYSYGISFLPLGFTAIFAFFTVKQKLTSFSINTIVMFTFGAAVLGVQGSDDKPDGESKLEYFIGYLLTLGAAVTYGLLPALMELMYKHAKKEVTYALVMEMQFIIGFTTTFFCTIGMAISRDFQVIYYY</sequence>
<keyword evidence="5 7" id="KW-1133">Transmembrane helix</keyword>
<keyword evidence="4 7" id="KW-0812">Transmembrane</keyword>
<comment type="caution">
    <text evidence="8">The sequence shown here is derived from an EMBL/GenBank/DDBJ whole genome shotgun (WGS) entry which is preliminary data.</text>
</comment>
<dbReference type="InterPro" id="IPR030182">
    <property type="entry name" value="PUP_plant"/>
</dbReference>
<evidence type="ECO:0000256" key="7">
    <source>
        <dbReference type="SAM" id="Phobius"/>
    </source>
</evidence>
<dbReference type="Proteomes" id="UP001418222">
    <property type="component" value="Unassembled WGS sequence"/>
</dbReference>
<dbReference type="PANTHER" id="PTHR31376">
    <property type="entry name" value="OS09G0467300 PROTEIN-RELATED"/>
    <property type="match status" value="1"/>
</dbReference>
<evidence type="ECO:0000313" key="8">
    <source>
        <dbReference type="EMBL" id="KAK8928594.1"/>
    </source>
</evidence>
<dbReference type="PANTHER" id="PTHR31376:SF105">
    <property type="entry name" value="PURINE PERMEASE-RELATED"/>
    <property type="match status" value="1"/>
</dbReference>
<name>A0AAP0B532_9ASPA</name>
<feature type="transmembrane region" description="Helical" evidence="7">
    <location>
        <begin position="99"/>
        <end position="120"/>
    </location>
</feature>
<proteinExistence type="inferred from homology"/>
<comment type="similarity">
    <text evidence="2">Belongs to the purine permeases (TC 2.A.7.14) family.</text>
</comment>
<dbReference type="EMBL" id="JBBWWQ010000015">
    <property type="protein sequence ID" value="KAK8928594.1"/>
    <property type="molecule type" value="Genomic_DNA"/>
</dbReference>
<feature type="transmembrane region" description="Helical" evidence="7">
    <location>
        <begin position="191"/>
        <end position="217"/>
    </location>
</feature>
<evidence type="ECO:0000256" key="5">
    <source>
        <dbReference type="ARBA" id="ARBA00022989"/>
    </source>
</evidence>
<keyword evidence="9" id="KW-1185">Reference proteome</keyword>
<organism evidence="8 9">
    <name type="scientific">Platanthera zijinensis</name>
    <dbReference type="NCBI Taxonomy" id="2320716"/>
    <lineage>
        <taxon>Eukaryota</taxon>
        <taxon>Viridiplantae</taxon>
        <taxon>Streptophyta</taxon>
        <taxon>Embryophyta</taxon>
        <taxon>Tracheophyta</taxon>
        <taxon>Spermatophyta</taxon>
        <taxon>Magnoliopsida</taxon>
        <taxon>Liliopsida</taxon>
        <taxon>Asparagales</taxon>
        <taxon>Orchidaceae</taxon>
        <taxon>Orchidoideae</taxon>
        <taxon>Orchideae</taxon>
        <taxon>Orchidinae</taxon>
        <taxon>Platanthera</taxon>
    </lineage>
</organism>
<evidence type="ECO:0000313" key="9">
    <source>
        <dbReference type="Proteomes" id="UP001418222"/>
    </source>
</evidence>
<feature type="transmembrane region" description="Helical" evidence="7">
    <location>
        <begin position="127"/>
        <end position="147"/>
    </location>
</feature>
<feature type="transmembrane region" description="Helical" evidence="7">
    <location>
        <begin position="159"/>
        <end position="179"/>
    </location>
</feature>
<dbReference type="AlphaFoldDB" id="A0AAP0B532"/>
<evidence type="ECO:0000256" key="6">
    <source>
        <dbReference type="ARBA" id="ARBA00023136"/>
    </source>
</evidence>
<dbReference type="Pfam" id="PF16913">
    <property type="entry name" value="PUNUT"/>
    <property type="match status" value="1"/>
</dbReference>
<dbReference type="GO" id="GO:0005345">
    <property type="term" value="F:purine nucleobase transmembrane transporter activity"/>
    <property type="evidence" value="ECO:0007669"/>
    <property type="project" value="UniProtKB-ARBA"/>
</dbReference>
<keyword evidence="3" id="KW-0813">Transport</keyword>
<protein>
    <submittedName>
        <fullName evidence="8">Purine permease 1</fullName>
    </submittedName>
</protein>
<accession>A0AAP0B532</accession>